<dbReference type="EMBL" id="JAAMRR010001022">
    <property type="protein sequence ID" value="NGX97388.1"/>
    <property type="molecule type" value="Genomic_DNA"/>
</dbReference>
<gene>
    <name evidence="3" type="ORF">G4V63_19940</name>
</gene>
<dbReference type="Proteomes" id="UP000480266">
    <property type="component" value="Unassembled WGS sequence"/>
</dbReference>
<dbReference type="InterPro" id="IPR032466">
    <property type="entry name" value="Metal_Hydrolase"/>
</dbReference>
<dbReference type="SUPFAM" id="SSF51556">
    <property type="entry name" value="Metallo-dependent hydrolases"/>
    <property type="match status" value="1"/>
</dbReference>
<evidence type="ECO:0000259" key="2">
    <source>
        <dbReference type="Pfam" id="PF04909"/>
    </source>
</evidence>
<dbReference type="AlphaFoldDB" id="A0A7C9VG19"/>
<dbReference type="PANTHER" id="PTHR21240:SF19">
    <property type="entry name" value="CATALYTIC_ HYDROLASE"/>
    <property type="match status" value="1"/>
</dbReference>
<dbReference type="InterPro" id="IPR006680">
    <property type="entry name" value="Amidohydro-rel"/>
</dbReference>
<evidence type="ECO:0000313" key="4">
    <source>
        <dbReference type="Proteomes" id="UP000480266"/>
    </source>
</evidence>
<sequence length="292" mass="32913">MIEHIRERNDGLPERSPLGVIDVWAQIITERMARRPWLEPLMRWTGRAPGQIFETNIADTLAAMDEAGIGISLLSAWHGPEGSLISNDEVAAQIEAAPSRFRGLATVNLNSPMEAVREIRRWVDGKHFVGVRVVPWLWDLPPNHRLYYPIYAACIEANVPFCTQIGHTGPLRRSEVGRLIPYLEDVLLDFPELIVVGGHVGYPWLDELTTLSIKFPNFYVDTSAYTLRRLPASFVDWMKSVGQKRVMFGTNWPMLHPSNCLKGIESLGLSEVQKAAFLSDNARRVFRLAEAG</sequence>
<dbReference type="GO" id="GO:0016787">
    <property type="term" value="F:hydrolase activity"/>
    <property type="evidence" value="ECO:0007669"/>
    <property type="project" value="UniProtKB-KW"/>
</dbReference>
<dbReference type="PANTHER" id="PTHR21240">
    <property type="entry name" value="2-AMINO-3-CARBOXYLMUCONATE-6-SEMIALDEHYDE DECARBOXYLASE"/>
    <property type="match status" value="1"/>
</dbReference>
<comment type="caution">
    <text evidence="3">The sequence shown here is derived from an EMBL/GenBank/DDBJ whole genome shotgun (WGS) entry which is preliminary data.</text>
</comment>
<protein>
    <submittedName>
        <fullName evidence="3">Amidohydrolase</fullName>
    </submittedName>
</protein>
<dbReference type="Pfam" id="PF04909">
    <property type="entry name" value="Amidohydro_2"/>
    <property type="match status" value="1"/>
</dbReference>
<dbReference type="GO" id="GO:0016831">
    <property type="term" value="F:carboxy-lyase activity"/>
    <property type="evidence" value="ECO:0007669"/>
    <property type="project" value="InterPro"/>
</dbReference>
<reference evidence="3" key="1">
    <citation type="submission" date="2020-02" db="EMBL/GenBank/DDBJ databases">
        <title>Draft genome sequence of Candidatus Afipia apatlaquensis IBT-C3, a potential strain for decolorization of textile dyes.</title>
        <authorList>
            <person name="Sanchez-Reyes A."/>
            <person name="Breton-Deval L."/>
            <person name="Mangelson H."/>
            <person name="Sanchez-Flores A."/>
        </authorList>
    </citation>
    <scope>NUCLEOTIDE SEQUENCE [LARGE SCALE GENOMIC DNA]</scope>
    <source>
        <strain evidence="3">IBT-C3</strain>
    </source>
</reference>
<name>A0A7C9VG19_9BRAD</name>
<dbReference type="InterPro" id="IPR032465">
    <property type="entry name" value="ACMSD"/>
</dbReference>
<dbReference type="Gene3D" id="3.20.20.140">
    <property type="entry name" value="Metal-dependent hydrolases"/>
    <property type="match status" value="1"/>
</dbReference>
<evidence type="ECO:0000256" key="1">
    <source>
        <dbReference type="ARBA" id="ARBA00023239"/>
    </source>
</evidence>
<keyword evidence="4" id="KW-1185">Reference proteome</keyword>
<evidence type="ECO:0000313" key="3">
    <source>
        <dbReference type="EMBL" id="NGX97388.1"/>
    </source>
</evidence>
<proteinExistence type="predicted"/>
<keyword evidence="1" id="KW-0456">Lyase</keyword>
<feature type="domain" description="Amidohydrolase-related" evidence="2">
    <location>
        <begin position="86"/>
        <end position="288"/>
    </location>
</feature>
<accession>A0A7C9VG19</accession>
<organism evidence="3 4">
    <name type="scientific">Candidatus Afipia apatlaquensis</name>
    <dbReference type="NCBI Taxonomy" id="2712852"/>
    <lineage>
        <taxon>Bacteria</taxon>
        <taxon>Pseudomonadati</taxon>
        <taxon>Pseudomonadota</taxon>
        <taxon>Alphaproteobacteria</taxon>
        <taxon>Hyphomicrobiales</taxon>
        <taxon>Nitrobacteraceae</taxon>
        <taxon>Afipia</taxon>
    </lineage>
</organism>